<organism evidence="2">
    <name type="scientific">marine metagenome</name>
    <dbReference type="NCBI Taxonomy" id="408172"/>
    <lineage>
        <taxon>unclassified sequences</taxon>
        <taxon>metagenomes</taxon>
        <taxon>ecological metagenomes</taxon>
    </lineage>
</organism>
<proteinExistence type="predicted"/>
<feature type="compositionally biased region" description="Basic and acidic residues" evidence="1">
    <location>
        <begin position="1"/>
        <end position="11"/>
    </location>
</feature>
<gene>
    <name evidence="2" type="ORF">METZ01_LOCUS502611</name>
</gene>
<evidence type="ECO:0000313" key="2">
    <source>
        <dbReference type="EMBL" id="SVE49757.1"/>
    </source>
</evidence>
<accession>A0A383DYX0</accession>
<feature type="region of interest" description="Disordered" evidence="1">
    <location>
        <begin position="1"/>
        <end position="41"/>
    </location>
</feature>
<sequence>MAYHNDARGVDSDGVQGRPDLSLRNSRASIRQAPGDIRNQL</sequence>
<dbReference type="EMBL" id="UINC01221425">
    <property type="protein sequence ID" value="SVE49757.1"/>
    <property type="molecule type" value="Genomic_DNA"/>
</dbReference>
<evidence type="ECO:0000256" key="1">
    <source>
        <dbReference type="SAM" id="MobiDB-lite"/>
    </source>
</evidence>
<protein>
    <submittedName>
        <fullName evidence="2">Uncharacterized protein</fullName>
    </submittedName>
</protein>
<dbReference type="AlphaFoldDB" id="A0A383DYX0"/>
<reference evidence="2" key="1">
    <citation type="submission" date="2018-05" db="EMBL/GenBank/DDBJ databases">
        <authorList>
            <person name="Lanie J.A."/>
            <person name="Ng W.-L."/>
            <person name="Kazmierczak K.M."/>
            <person name="Andrzejewski T.M."/>
            <person name="Davidsen T.M."/>
            <person name="Wayne K.J."/>
            <person name="Tettelin H."/>
            <person name="Glass J.I."/>
            <person name="Rusch D."/>
            <person name="Podicherti R."/>
            <person name="Tsui H.-C.T."/>
            <person name="Winkler M.E."/>
        </authorList>
    </citation>
    <scope>NUCLEOTIDE SEQUENCE</scope>
</reference>
<name>A0A383DYX0_9ZZZZ</name>